<proteinExistence type="predicted"/>
<reference evidence="1 2" key="1">
    <citation type="submission" date="2018-09" db="EMBL/GenBank/DDBJ databases">
        <title>Hymenobacter medium sp. nov., isolated from R2A medium.</title>
        <authorList>
            <person name="Yingchao G."/>
        </authorList>
    </citation>
    <scope>NUCLEOTIDE SEQUENCE [LARGE SCALE GENOMIC DNA]</scope>
    <source>
        <strain evidence="2">sh-6</strain>
    </source>
</reference>
<dbReference type="EMBL" id="CP032317">
    <property type="protein sequence ID" value="AYA37099.1"/>
    <property type="molecule type" value="Genomic_DNA"/>
</dbReference>
<evidence type="ECO:0000313" key="1">
    <source>
        <dbReference type="EMBL" id="AYA37099.1"/>
    </source>
</evidence>
<evidence type="ECO:0000313" key="2">
    <source>
        <dbReference type="Proteomes" id="UP000262802"/>
    </source>
</evidence>
<organism evidence="1 2">
    <name type="scientific">Hymenobacter oligotrophus</name>
    <dbReference type="NCBI Taxonomy" id="2319843"/>
    <lineage>
        <taxon>Bacteria</taxon>
        <taxon>Pseudomonadati</taxon>
        <taxon>Bacteroidota</taxon>
        <taxon>Cytophagia</taxon>
        <taxon>Cytophagales</taxon>
        <taxon>Hymenobacteraceae</taxon>
        <taxon>Hymenobacter</taxon>
    </lineage>
</organism>
<protein>
    <submittedName>
        <fullName evidence="1">Uncharacterized protein</fullName>
    </submittedName>
</protein>
<gene>
    <name evidence="1" type="ORF">D3Y59_08545</name>
</gene>
<dbReference type="Proteomes" id="UP000262802">
    <property type="component" value="Chromosome"/>
</dbReference>
<dbReference type="OrthoDB" id="661524at2"/>
<dbReference type="RefSeq" id="WP_119444675.1">
    <property type="nucleotide sequence ID" value="NZ_CP032317.1"/>
</dbReference>
<accession>A0A3B7R7P0</accession>
<keyword evidence="2" id="KW-1185">Reference proteome</keyword>
<sequence length="103" mass="11434">MTFTGDEGSFISEEDGVTLTGRYQKRDINTNKAVFLGKEHLLKLLEQDGAQGIRFYFGLKADDKLTLVAVAANNEGEDITSLVLNRGFECPDYCAHNSPFRAE</sequence>
<name>A0A3B7R7P0_9BACT</name>
<dbReference type="KEGG" id="hyh:D3Y59_08545"/>
<dbReference type="AlphaFoldDB" id="A0A3B7R7P0"/>